<feature type="region of interest" description="Disordered" evidence="1">
    <location>
        <begin position="385"/>
        <end position="587"/>
    </location>
</feature>
<reference evidence="2" key="1">
    <citation type="submission" date="2021-12" db="EMBL/GenBank/DDBJ databases">
        <authorList>
            <person name="King R."/>
        </authorList>
    </citation>
    <scope>NUCLEOTIDE SEQUENCE</scope>
</reference>
<feature type="compositionally biased region" description="Basic residues" evidence="1">
    <location>
        <begin position="558"/>
        <end position="570"/>
    </location>
</feature>
<feature type="region of interest" description="Disordered" evidence="1">
    <location>
        <begin position="301"/>
        <end position="371"/>
    </location>
</feature>
<dbReference type="Proteomes" id="UP001152759">
    <property type="component" value="Chromosome 5"/>
</dbReference>
<dbReference type="EMBL" id="OU963866">
    <property type="protein sequence ID" value="CAH0390939.1"/>
    <property type="molecule type" value="Genomic_DNA"/>
</dbReference>
<proteinExistence type="predicted"/>
<feature type="compositionally biased region" description="Basic and acidic residues" evidence="1">
    <location>
        <begin position="457"/>
        <end position="470"/>
    </location>
</feature>
<organism evidence="2 3">
    <name type="scientific">Bemisia tabaci</name>
    <name type="common">Sweetpotato whitefly</name>
    <name type="synonym">Aleurodes tabaci</name>
    <dbReference type="NCBI Taxonomy" id="7038"/>
    <lineage>
        <taxon>Eukaryota</taxon>
        <taxon>Metazoa</taxon>
        <taxon>Ecdysozoa</taxon>
        <taxon>Arthropoda</taxon>
        <taxon>Hexapoda</taxon>
        <taxon>Insecta</taxon>
        <taxon>Pterygota</taxon>
        <taxon>Neoptera</taxon>
        <taxon>Paraneoptera</taxon>
        <taxon>Hemiptera</taxon>
        <taxon>Sternorrhyncha</taxon>
        <taxon>Aleyrodoidea</taxon>
        <taxon>Aleyrodidae</taxon>
        <taxon>Aleyrodinae</taxon>
        <taxon>Bemisia</taxon>
    </lineage>
</organism>
<feature type="compositionally biased region" description="Polar residues" evidence="1">
    <location>
        <begin position="326"/>
        <end position="365"/>
    </location>
</feature>
<accession>A0A9P0F5U5</accession>
<protein>
    <submittedName>
        <fullName evidence="2">Uncharacterized protein</fullName>
    </submittedName>
</protein>
<feature type="compositionally biased region" description="Basic and acidic residues" evidence="1">
    <location>
        <begin position="417"/>
        <end position="443"/>
    </location>
</feature>
<feature type="compositionally biased region" description="Basic and acidic residues" evidence="1">
    <location>
        <begin position="495"/>
        <end position="514"/>
    </location>
</feature>
<name>A0A9P0F5U5_BEMTA</name>
<dbReference type="AlphaFoldDB" id="A0A9P0F5U5"/>
<keyword evidence="3" id="KW-1185">Reference proteome</keyword>
<evidence type="ECO:0000313" key="2">
    <source>
        <dbReference type="EMBL" id="CAH0390939.1"/>
    </source>
</evidence>
<gene>
    <name evidence="2" type="ORF">BEMITA_LOCUS9609</name>
</gene>
<evidence type="ECO:0000313" key="3">
    <source>
        <dbReference type="Proteomes" id="UP001152759"/>
    </source>
</evidence>
<sequence length="789" mass="88834">MLKLNRINLKLQDFENKYIKNKQKSVSISSTSDESISYDSKFPEATSHVESETNGNVVQILREENEAIEPKHPDFSKMKPEIEPVVVNGHEDNLINNEFFEEIETPKIKYQPENRSNSNAGNFNHVDFTEILKKPRPHTNQSNTFDVLGNIRLITLDDLPDDSSGSGASGKNKRGDKIASAASFFQNGHRDKSSKESSLVSLNSDIKAFSNSNGSVSKEGTKMNGLNTESDIIEELMSPVSDIPEDISTALSDGILSAASEIKSEPKRGANKKGSPSAATNYDYSSEFEILSDFDRKQGSERLGSKSVHSNNKRLKSINHEVSDATIENVSELEQTQTHDQVSQNVEEQSHQSISGLLVEQSSESFSRKQSDSTQLKFRSWKEFGHSSKNKERRGGSKAEFLKRTNFGSDSSVIESDLDRKPHVFPESKPKDRREGIKAEFLKRANSGSDSSVVKSDFGRKLHVSPESKPKLRKAGVKAEFLKENSGSDSSVVKSDLDRKPHDSPEYKSSERKKNITSSLRDGEKSRRERIKHVSGAQNFKRISPDDENFKVAESLKTRKRRKHKIKRSSKNLTSENLNNITDPQRNGGIERLKSRFVKSAASVITNNKPSMIAIESREGKRGEVKRRPHIERIRNDISSESEIKNRNKIGDNVKSKQDFTCLVNIPGGEKDFKNVKSVNTQTSPKVVSFDEPPRFETSHESLFEEKFKTSAENICNCCARNRGCFRNSMNSLVLRNHDGLLETAMNRLLMGQLKFIQNMVEKQNKSHELNRQIIKLMNLSQPNCFSRT</sequence>
<feature type="compositionally biased region" description="Basic and acidic residues" evidence="1">
    <location>
        <begin position="385"/>
        <end position="403"/>
    </location>
</feature>
<feature type="compositionally biased region" description="Polar residues" evidence="1">
    <location>
        <begin position="572"/>
        <end position="585"/>
    </location>
</feature>
<feature type="compositionally biased region" description="Basic and acidic residues" evidence="1">
    <location>
        <begin position="543"/>
        <end position="557"/>
    </location>
</feature>
<evidence type="ECO:0000256" key="1">
    <source>
        <dbReference type="SAM" id="MobiDB-lite"/>
    </source>
</evidence>